<evidence type="ECO:0000313" key="2">
    <source>
        <dbReference type="Proteomes" id="UP000236311"/>
    </source>
</evidence>
<dbReference type="EMBL" id="OFSM01000011">
    <property type="protein sequence ID" value="SOY29778.1"/>
    <property type="molecule type" value="Genomic_DNA"/>
</dbReference>
<reference evidence="1 2" key="1">
    <citation type="submission" date="2018-01" db="EMBL/GenBank/DDBJ databases">
        <authorList>
            <person name="Gaut B.S."/>
            <person name="Morton B.R."/>
            <person name="Clegg M.T."/>
            <person name="Duvall M.R."/>
        </authorList>
    </citation>
    <scope>NUCLEOTIDE SEQUENCE [LARGE SCALE GENOMIC DNA]</scope>
    <source>
        <strain evidence="1">GP69</strain>
    </source>
</reference>
<protein>
    <submittedName>
        <fullName evidence="1">Uncharacterized protein</fullName>
    </submittedName>
</protein>
<dbReference type="RefSeq" id="WP_172455100.1">
    <property type="nucleotide sequence ID" value="NZ_CANRXC010000006.1"/>
</dbReference>
<name>A0A2K4ZH31_9FIRM</name>
<evidence type="ECO:0000313" key="1">
    <source>
        <dbReference type="EMBL" id="SOY29778.1"/>
    </source>
</evidence>
<gene>
    <name evidence="1" type="ORF">AMURIS_02499</name>
</gene>
<sequence length="51" mass="5954">MATLAKEYTDTRKVKHKVEHLTVSTDDKHNQEQILEELFRALVEPQKHVPA</sequence>
<organism evidence="1 2">
    <name type="scientific">Acetatifactor muris</name>
    <dbReference type="NCBI Taxonomy" id="879566"/>
    <lineage>
        <taxon>Bacteria</taxon>
        <taxon>Bacillati</taxon>
        <taxon>Bacillota</taxon>
        <taxon>Clostridia</taxon>
        <taxon>Lachnospirales</taxon>
        <taxon>Lachnospiraceae</taxon>
        <taxon>Acetatifactor</taxon>
    </lineage>
</organism>
<proteinExistence type="predicted"/>
<accession>A0A2K4ZH31</accession>
<dbReference type="Proteomes" id="UP000236311">
    <property type="component" value="Unassembled WGS sequence"/>
</dbReference>
<dbReference type="AlphaFoldDB" id="A0A2K4ZH31"/>
<keyword evidence="2" id="KW-1185">Reference proteome</keyword>